<accession>A0AAT9FRT4</accession>
<feature type="compositionally biased region" description="Basic and acidic residues" evidence="1">
    <location>
        <begin position="160"/>
        <end position="170"/>
    </location>
</feature>
<evidence type="ECO:0008006" key="4">
    <source>
        <dbReference type="Google" id="ProtNLM"/>
    </source>
</evidence>
<dbReference type="AlphaFoldDB" id="A0AAT9FRT4"/>
<sequence>MKTQLLMIATGLLTLFGLTSCFQVDNTITVNKDGSGTIVEETIFGEQMQMMLEMAKAQGGAAQANPMDKMMDKTKAEARAKQMGEGVELVGIEKINNGGKLGVRTTYKFTDINKVKYSTAGALDMGDLPGAAAGAAKKADDAGVTFKLADGKLSIIQKAPKAEDAEKVEGDAEPAPAGDIDPQQLAMMQGVMKDMRITMKVKIAPGIAKTDASHVDGDTITLGDIKMDKILANPEKLKALQGGDFDKTKEAMKGVDGVKFEGKEIVEVEMK</sequence>
<gene>
    <name evidence="3" type="ORF">NT6N_36490</name>
</gene>
<reference evidence="3" key="1">
    <citation type="submission" date="2024-07" db="EMBL/GenBank/DDBJ databases">
        <title>Complete genome sequence of Verrucomicrobiaceae bacterium NT6N.</title>
        <authorList>
            <person name="Huang C."/>
            <person name="Takami H."/>
            <person name="Hamasaki K."/>
        </authorList>
    </citation>
    <scope>NUCLEOTIDE SEQUENCE</scope>
    <source>
        <strain evidence="3">NT6N</strain>
    </source>
</reference>
<dbReference type="PROSITE" id="PS51257">
    <property type="entry name" value="PROKAR_LIPOPROTEIN"/>
    <property type="match status" value="1"/>
</dbReference>
<protein>
    <recommendedName>
        <fullName evidence="4">Lipoprotein</fullName>
    </recommendedName>
</protein>
<organism evidence="3">
    <name type="scientific">Oceaniferula spumae</name>
    <dbReference type="NCBI Taxonomy" id="2979115"/>
    <lineage>
        <taxon>Bacteria</taxon>
        <taxon>Pseudomonadati</taxon>
        <taxon>Verrucomicrobiota</taxon>
        <taxon>Verrucomicrobiia</taxon>
        <taxon>Verrucomicrobiales</taxon>
        <taxon>Verrucomicrobiaceae</taxon>
        <taxon>Oceaniferula</taxon>
    </lineage>
</organism>
<dbReference type="KEGG" id="osu:NT6N_36490"/>
<keyword evidence="2" id="KW-0732">Signal</keyword>
<evidence type="ECO:0000256" key="1">
    <source>
        <dbReference type="SAM" id="MobiDB-lite"/>
    </source>
</evidence>
<feature type="signal peptide" evidence="2">
    <location>
        <begin position="1"/>
        <end position="23"/>
    </location>
</feature>
<proteinExistence type="predicted"/>
<feature type="chain" id="PRO_5043759149" description="Lipoprotein" evidence="2">
    <location>
        <begin position="24"/>
        <end position="271"/>
    </location>
</feature>
<dbReference type="EMBL" id="AP026866">
    <property type="protein sequence ID" value="BDS08609.1"/>
    <property type="molecule type" value="Genomic_DNA"/>
</dbReference>
<feature type="region of interest" description="Disordered" evidence="1">
    <location>
        <begin position="159"/>
        <end position="180"/>
    </location>
</feature>
<evidence type="ECO:0000256" key="2">
    <source>
        <dbReference type="SAM" id="SignalP"/>
    </source>
</evidence>
<name>A0AAT9FRT4_9BACT</name>
<evidence type="ECO:0000313" key="3">
    <source>
        <dbReference type="EMBL" id="BDS08609.1"/>
    </source>
</evidence>